<dbReference type="InterPro" id="IPR001611">
    <property type="entry name" value="Leu-rich_rpt"/>
</dbReference>
<evidence type="ECO:0000256" key="8">
    <source>
        <dbReference type="ARBA" id="ARBA00022737"/>
    </source>
</evidence>
<keyword evidence="6 17" id="KW-0812">Transmembrane</keyword>
<dbReference type="PRINTS" id="PR00019">
    <property type="entry name" value="LEURICHRPT"/>
</dbReference>
<dbReference type="InterPro" id="IPR013210">
    <property type="entry name" value="LRR_N_plant-typ"/>
</dbReference>
<keyword evidence="9 16" id="KW-0547">Nucleotide-binding</keyword>
<dbReference type="Pfam" id="PF00560">
    <property type="entry name" value="LRR_1"/>
    <property type="match status" value="8"/>
</dbReference>
<keyword evidence="21" id="KW-1185">Reference proteome</keyword>
<evidence type="ECO:0000259" key="19">
    <source>
        <dbReference type="PROSITE" id="PS50011"/>
    </source>
</evidence>
<evidence type="ECO:0000256" key="6">
    <source>
        <dbReference type="ARBA" id="ARBA00022692"/>
    </source>
</evidence>
<dbReference type="GO" id="GO:0005524">
    <property type="term" value="F:ATP binding"/>
    <property type="evidence" value="ECO:0007669"/>
    <property type="project" value="UniProtKB-UniRule"/>
</dbReference>
<dbReference type="InterPro" id="IPR000719">
    <property type="entry name" value="Prot_kinase_dom"/>
</dbReference>
<feature type="transmembrane region" description="Helical" evidence="17">
    <location>
        <begin position="597"/>
        <end position="619"/>
    </location>
</feature>
<dbReference type="FunFam" id="3.80.10.10:FF:000363">
    <property type="entry name" value="Leucine-rich repeat family protein"/>
    <property type="match status" value="1"/>
</dbReference>
<evidence type="ECO:0000256" key="7">
    <source>
        <dbReference type="ARBA" id="ARBA00022729"/>
    </source>
</evidence>
<evidence type="ECO:0000256" key="18">
    <source>
        <dbReference type="SAM" id="SignalP"/>
    </source>
</evidence>
<feature type="signal peptide" evidence="18">
    <location>
        <begin position="1"/>
        <end position="24"/>
    </location>
</feature>
<dbReference type="PROSITE" id="PS50011">
    <property type="entry name" value="PROTEIN_KINASE_DOM"/>
    <property type="match status" value="1"/>
</dbReference>
<accession>A0ABD1LF93</accession>
<dbReference type="FunFam" id="3.80.10.10:FF:000095">
    <property type="entry name" value="LRR receptor-like serine/threonine-protein kinase GSO1"/>
    <property type="match status" value="1"/>
</dbReference>
<evidence type="ECO:0000256" key="3">
    <source>
        <dbReference type="ARBA" id="ARBA00008684"/>
    </source>
</evidence>
<dbReference type="Gene3D" id="3.30.200.20">
    <property type="entry name" value="Phosphorylase Kinase, domain 1"/>
    <property type="match status" value="1"/>
</dbReference>
<evidence type="ECO:0000256" key="12">
    <source>
        <dbReference type="ARBA" id="ARBA00022989"/>
    </source>
</evidence>
<keyword evidence="10" id="KW-0418">Kinase</keyword>
<dbReference type="SUPFAM" id="SSF56112">
    <property type="entry name" value="Protein kinase-like (PK-like)"/>
    <property type="match status" value="1"/>
</dbReference>
<evidence type="ECO:0000256" key="2">
    <source>
        <dbReference type="ARBA" id="ARBA00004479"/>
    </source>
</evidence>
<dbReference type="InterPro" id="IPR032675">
    <property type="entry name" value="LRR_dom_sf"/>
</dbReference>
<name>A0ABD1LF93_9FABA</name>
<dbReference type="InterPro" id="IPR051716">
    <property type="entry name" value="Plant_RL_S/T_kinase"/>
</dbReference>
<evidence type="ECO:0000256" key="15">
    <source>
        <dbReference type="ARBA" id="ARBA00023180"/>
    </source>
</evidence>
<reference evidence="20 21" key="1">
    <citation type="submission" date="2024-08" db="EMBL/GenBank/DDBJ databases">
        <title>Insights into the chromosomal genome structure of Flemingia macrophylla.</title>
        <authorList>
            <person name="Ding Y."/>
            <person name="Zhao Y."/>
            <person name="Bi W."/>
            <person name="Wu M."/>
            <person name="Zhao G."/>
            <person name="Gong Y."/>
            <person name="Li W."/>
            <person name="Zhang P."/>
        </authorList>
    </citation>
    <scope>NUCLEOTIDE SEQUENCE [LARGE SCALE GENOMIC DNA]</scope>
    <source>
        <strain evidence="20">DYQJB</strain>
        <tissue evidence="20">Leaf</tissue>
    </source>
</reference>
<dbReference type="FunFam" id="3.80.10.10:FF:000041">
    <property type="entry name" value="LRR receptor-like serine/threonine-protein kinase ERECTA"/>
    <property type="match status" value="1"/>
</dbReference>
<dbReference type="Pfam" id="PF13855">
    <property type="entry name" value="LRR_8"/>
    <property type="match status" value="1"/>
</dbReference>
<dbReference type="Pfam" id="PF08263">
    <property type="entry name" value="LRRNT_2"/>
    <property type="match status" value="1"/>
</dbReference>
<proteinExistence type="inferred from homology"/>
<evidence type="ECO:0000313" key="20">
    <source>
        <dbReference type="EMBL" id="KAL2322146.1"/>
    </source>
</evidence>
<dbReference type="EMBL" id="JBGMDY010000009">
    <property type="protein sequence ID" value="KAL2322146.1"/>
    <property type="molecule type" value="Genomic_DNA"/>
</dbReference>
<dbReference type="InterPro" id="IPR017441">
    <property type="entry name" value="Protein_kinase_ATP_BS"/>
</dbReference>
<sequence length="993" mass="109533">MMGLLPFLMVLFVFITIVHPGVHGEENMTLVNETNSLTSFMSGIVSDPLNVLRSWKSPSVHVCNWYGVRCNNACDKIIELALNGSSLGGTISPALANLSSLQILDLSENFFVGHIPKELGYVIQLQQLSLSGNLLQGKIPSELGSLHNLYYLNMGSNQLEGEIPSSLFCNGSSTLKYVDLSNNSLGGQIPLSNECILKKLRFLLLWSNKFVGRVPLALSNSTELKWLDLESNRLNGELPSEIVSKWPQLQFLYLSYNDFVSHDGNTKLEPFFSCLTNLSNMQGLELAGNNLGGKLPHNIGDLPTSLLQLHLEDNLIYGSISPNIANLVNLTLLNFSSNLLNGSIPPSLSQMGRLERIYLSNNSLSGEIPSTLGNIQHLGLLDLSKNKLSGSIPDTFANLTQLRRLILYDNQLSGTIPPSLGKCVNLEILDLSHNKISGLIPKEVATLTSLKLYLNLSSNNLDGPLPLELSKMDMVLAVDLSMNNLSGRIPPQLESCIALEYLNLSGNSLGGPLPDSIGKLPYIQVLDVSSNQLTGVLPESLQLLSSLKKLNFSFNKFSGSVSNKGAFSSLTINSFLGNDGLCGSVKGMRNCHDTRRYHLLFLLFPLLLFGTPLLCILGYPTIRKSTEIMQLAKVRKGDFEDEDEETKELKYPRIAYKQLIEATGGFNASRLIGSGRFGQVYEGVLGDNTRIAVKVLDTTRAGEISGSFRRECQILKRTRHRNLIRIITVCSKKEFKALVLPLMPNGSLERHLYPSHGLSQRLNMLQLVMICSDVAEGMAYLHHYSPVRVAHCDLKPSNILLDDDLTALVTDFGIARLVKGDNNIPTSDSSFDSTHGLLCGSIGYIAPGSCLHEWIKRKYPHDLGNIVEQALQRCCPSGMPSPYQKIGQDVMLELIELGLLCTHHNPSTRPSMLDVAQEMGNLKEYLSQISSSLLIQDKFSHKVLNQIIIPTFKKRWTRKSIYRFYAIWFGHMNRSIGAQSTGQQSTGKQSTGN</sequence>
<dbReference type="PANTHER" id="PTHR48053">
    <property type="entry name" value="LEUCINE RICH REPEAT FAMILY PROTEIN, EXPRESSED"/>
    <property type="match status" value="1"/>
</dbReference>
<keyword evidence="11 16" id="KW-0067">ATP-binding</keyword>
<dbReference type="GO" id="GO:0005886">
    <property type="term" value="C:plasma membrane"/>
    <property type="evidence" value="ECO:0007669"/>
    <property type="project" value="UniProtKB-SubCell"/>
</dbReference>
<comment type="caution">
    <text evidence="20">The sequence shown here is derived from an EMBL/GenBank/DDBJ whole genome shotgun (WGS) entry which is preliminary data.</text>
</comment>
<dbReference type="InterPro" id="IPR025875">
    <property type="entry name" value="Leu-rich_rpt_4"/>
</dbReference>
<evidence type="ECO:0000256" key="5">
    <source>
        <dbReference type="ARBA" id="ARBA00022679"/>
    </source>
</evidence>
<keyword evidence="15" id="KW-0325">Glycoprotein</keyword>
<keyword evidence="4" id="KW-0433">Leucine-rich repeat</keyword>
<dbReference type="Gene3D" id="3.80.10.10">
    <property type="entry name" value="Ribonuclease Inhibitor"/>
    <property type="match status" value="2"/>
</dbReference>
<dbReference type="SMART" id="SM00220">
    <property type="entry name" value="S_TKc"/>
    <property type="match status" value="1"/>
</dbReference>
<comment type="subcellular location">
    <subcellularLocation>
        <location evidence="1">Cell membrane</location>
    </subcellularLocation>
    <subcellularLocation>
        <location evidence="2">Membrane</location>
        <topology evidence="2">Single-pass type I membrane protein</topology>
    </subcellularLocation>
</comment>
<dbReference type="Gene3D" id="1.10.510.10">
    <property type="entry name" value="Transferase(Phosphotransferase) domain 1"/>
    <property type="match status" value="1"/>
</dbReference>
<feature type="chain" id="PRO_5044749228" description="Protein kinase domain-containing protein" evidence="18">
    <location>
        <begin position="25"/>
        <end position="993"/>
    </location>
</feature>
<evidence type="ECO:0000256" key="14">
    <source>
        <dbReference type="ARBA" id="ARBA00023170"/>
    </source>
</evidence>
<evidence type="ECO:0000256" key="10">
    <source>
        <dbReference type="ARBA" id="ARBA00022777"/>
    </source>
</evidence>
<keyword evidence="14" id="KW-0675">Receptor</keyword>
<evidence type="ECO:0000256" key="13">
    <source>
        <dbReference type="ARBA" id="ARBA00023136"/>
    </source>
</evidence>
<comment type="similarity">
    <text evidence="3">Belongs to the protein kinase superfamily. Ser/Thr protein kinase family.</text>
</comment>
<protein>
    <recommendedName>
        <fullName evidence="19">Protein kinase domain-containing protein</fullName>
    </recommendedName>
</protein>
<dbReference type="PROSITE" id="PS00108">
    <property type="entry name" value="PROTEIN_KINASE_ST"/>
    <property type="match status" value="1"/>
</dbReference>
<dbReference type="Pfam" id="PF12799">
    <property type="entry name" value="LRR_4"/>
    <property type="match status" value="1"/>
</dbReference>
<keyword evidence="7 18" id="KW-0732">Signal</keyword>
<dbReference type="PANTHER" id="PTHR48053:SF151">
    <property type="entry name" value="OS02G0216000 PROTEIN"/>
    <property type="match status" value="1"/>
</dbReference>
<feature type="binding site" evidence="16">
    <location>
        <position position="694"/>
    </location>
    <ligand>
        <name>ATP</name>
        <dbReference type="ChEBI" id="CHEBI:30616"/>
    </ligand>
</feature>
<dbReference type="InterPro" id="IPR008271">
    <property type="entry name" value="Ser/Thr_kinase_AS"/>
</dbReference>
<dbReference type="SMART" id="SM00369">
    <property type="entry name" value="LRR_TYP"/>
    <property type="match status" value="9"/>
</dbReference>
<organism evidence="20 21">
    <name type="scientific">Flemingia macrophylla</name>
    <dbReference type="NCBI Taxonomy" id="520843"/>
    <lineage>
        <taxon>Eukaryota</taxon>
        <taxon>Viridiplantae</taxon>
        <taxon>Streptophyta</taxon>
        <taxon>Embryophyta</taxon>
        <taxon>Tracheophyta</taxon>
        <taxon>Spermatophyta</taxon>
        <taxon>Magnoliopsida</taxon>
        <taxon>eudicotyledons</taxon>
        <taxon>Gunneridae</taxon>
        <taxon>Pentapetalae</taxon>
        <taxon>rosids</taxon>
        <taxon>fabids</taxon>
        <taxon>Fabales</taxon>
        <taxon>Fabaceae</taxon>
        <taxon>Papilionoideae</taxon>
        <taxon>50 kb inversion clade</taxon>
        <taxon>NPAAA clade</taxon>
        <taxon>indigoferoid/millettioid clade</taxon>
        <taxon>Phaseoleae</taxon>
        <taxon>Flemingia</taxon>
    </lineage>
</organism>
<evidence type="ECO:0000256" key="16">
    <source>
        <dbReference type="PROSITE-ProRule" id="PRU10141"/>
    </source>
</evidence>
<dbReference type="InterPro" id="IPR003591">
    <property type="entry name" value="Leu-rich_rpt_typical-subtyp"/>
</dbReference>
<gene>
    <name evidence="20" type="ORF">Fmac_026525</name>
</gene>
<dbReference type="GO" id="GO:0016301">
    <property type="term" value="F:kinase activity"/>
    <property type="evidence" value="ECO:0007669"/>
    <property type="project" value="UniProtKB-KW"/>
</dbReference>
<evidence type="ECO:0000256" key="9">
    <source>
        <dbReference type="ARBA" id="ARBA00022741"/>
    </source>
</evidence>
<keyword evidence="8" id="KW-0677">Repeat</keyword>
<dbReference type="PROSITE" id="PS51450">
    <property type="entry name" value="LRR"/>
    <property type="match status" value="1"/>
</dbReference>
<keyword evidence="13 17" id="KW-0472">Membrane</keyword>
<dbReference type="Proteomes" id="UP001603857">
    <property type="component" value="Unassembled WGS sequence"/>
</dbReference>
<keyword evidence="5" id="KW-0808">Transferase</keyword>
<evidence type="ECO:0000256" key="4">
    <source>
        <dbReference type="ARBA" id="ARBA00022614"/>
    </source>
</evidence>
<dbReference type="Pfam" id="PF00069">
    <property type="entry name" value="Pkinase"/>
    <property type="match status" value="1"/>
</dbReference>
<dbReference type="SUPFAM" id="SSF52058">
    <property type="entry name" value="L domain-like"/>
    <property type="match status" value="2"/>
</dbReference>
<keyword evidence="12 17" id="KW-1133">Transmembrane helix</keyword>
<feature type="domain" description="Protein kinase" evidence="19">
    <location>
        <begin position="666"/>
        <end position="969"/>
    </location>
</feature>
<evidence type="ECO:0000313" key="21">
    <source>
        <dbReference type="Proteomes" id="UP001603857"/>
    </source>
</evidence>
<dbReference type="PROSITE" id="PS00107">
    <property type="entry name" value="PROTEIN_KINASE_ATP"/>
    <property type="match status" value="1"/>
</dbReference>
<dbReference type="AlphaFoldDB" id="A0ABD1LF93"/>
<evidence type="ECO:0000256" key="1">
    <source>
        <dbReference type="ARBA" id="ARBA00004236"/>
    </source>
</evidence>
<evidence type="ECO:0000256" key="11">
    <source>
        <dbReference type="ARBA" id="ARBA00022840"/>
    </source>
</evidence>
<evidence type="ECO:0000256" key="17">
    <source>
        <dbReference type="SAM" id="Phobius"/>
    </source>
</evidence>
<dbReference type="InterPro" id="IPR011009">
    <property type="entry name" value="Kinase-like_dom_sf"/>
</dbReference>